<evidence type="ECO:0000313" key="3">
    <source>
        <dbReference type="Proteomes" id="UP001457282"/>
    </source>
</evidence>
<dbReference type="AlphaFoldDB" id="A0AAW1VUT1"/>
<organism evidence="2 3">
    <name type="scientific">Rubus argutus</name>
    <name type="common">Southern blackberry</name>
    <dbReference type="NCBI Taxonomy" id="59490"/>
    <lineage>
        <taxon>Eukaryota</taxon>
        <taxon>Viridiplantae</taxon>
        <taxon>Streptophyta</taxon>
        <taxon>Embryophyta</taxon>
        <taxon>Tracheophyta</taxon>
        <taxon>Spermatophyta</taxon>
        <taxon>Magnoliopsida</taxon>
        <taxon>eudicotyledons</taxon>
        <taxon>Gunneridae</taxon>
        <taxon>Pentapetalae</taxon>
        <taxon>rosids</taxon>
        <taxon>fabids</taxon>
        <taxon>Rosales</taxon>
        <taxon>Rosaceae</taxon>
        <taxon>Rosoideae</taxon>
        <taxon>Rosoideae incertae sedis</taxon>
        <taxon>Rubus</taxon>
    </lineage>
</organism>
<gene>
    <name evidence="2" type="ORF">M0R45_035476</name>
</gene>
<keyword evidence="3" id="KW-1185">Reference proteome</keyword>
<dbReference type="EMBL" id="JBEDUW010000007">
    <property type="protein sequence ID" value="KAK9911580.1"/>
    <property type="molecule type" value="Genomic_DNA"/>
</dbReference>
<sequence length="81" mass="8435">MDWDDASGLIGSMSAVSGSRLGSMGSNETGEDGDVMDCFWAQGRQWGSDWVMILVGLSADLACDGDRGEGLKGCQGVGLMK</sequence>
<protein>
    <submittedName>
        <fullName evidence="2">Uncharacterized protein</fullName>
    </submittedName>
</protein>
<comment type="caution">
    <text evidence="2">The sequence shown here is derived from an EMBL/GenBank/DDBJ whole genome shotgun (WGS) entry which is preliminary data.</text>
</comment>
<accession>A0AAW1VUT1</accession>
<name>A0AAW1VUT1_RUBAR</name>
<feature type="region of interest" description="Disordered" evidence="1">
    <location>
        <begin position="13"/>
        <end position="32"/>
    </location>
</feature>
<evidence type="ECO:0000256" key="1">
    <source>
        <dbReference type="SAM" id="MobiDB-lite"/>
    </source>
</evidence>
<dbReference type="Proteomes" id="UP001457282">
    <property type="component" value="Unassembled WGS sequence"/>
</dbReference>
<proteinExistence type="predicted"/>
<reference evidence="2 3" key="1">
    <citation type="journal article" date="2023" name="G3 (Bethesda)">
        <title>A chromosome-length genome assembly and annotation of blackberry (Rubus argutus, cv. 'Hillquist').</title>
        <authorList>
            <person name="Bruna T."/>
            <person name="Aryal R."/>
            <person name="Dudchenko O."/>
            <person name="Sargent D.J."/>
            <person name="Mead D."/>
            <person name="Buti M."/>
            <person name="Cavallini A."/>
            <person name="Hytonen T."/>
            <person name="Andres J."/>
            <person name="Pham M."/>
            <person name="Weisz D."/>
            <person name="Mascagni F."/>
            <person name="Usai G."/>
            <person name="Natali L."/>
            <person name="Bassil N."/>
            <person name="Fernandez G.E."/>
            <person name="Lomsadze A."/>
            <person name="Armour M."/>
            <person name="Olukolu B."/>
            <person name="Poorten T."/>
            <person name="Britton C."/>
            <person name="Davik J."/>
            <person name="Ashrafi H."/>
            <person name="Aiden E.L."/>
            <person name="Borodovsky M."/>
            <person name="Worthington M."/>
        </authorList>
    </citation>
    <scope>NUCLEOTIDE SEQUENCE [LARGE SCALE GENOMIC DNA]</scope>
    <source>
        <strain evidence="2">PI 553951</strain>
    </source>
</reference>
<evidence type="ECO:0000313" key="2">
    <source>
        <dbReference type="EMBL" id="KAK9911580.1"/>
    </source>
</evidence>